<keyword evidence="3 10" id="KW-1134">Transmembrane beta strand</keyword>
<dbReference type="SUPFAM" id="SSF56935">
    <property type="entry name" value="Porins"/>
    <property type="match status" value="1"/>
</dbReference>
<keyword evidence="4 10" id="KW-0812">Transmembrane</keyword>
<accession>A0A9X1X1D8</accession>
<protein>
    <submittedName>
        <fullName evidence="15">TonB-dependent receptor</fullName>
    </submittedName>
</protein>
<dbReference type="InterPro" id="IPR000531">
    <property type="entry name" value="Beta-barrel_TonB"/>
</dbReference>
<dbReference type="GO" id="GO:0015889">
    <property type="term" value="P:cobalamin transport"/>
    <property type="evidence" value="ECO:0007669"/>
    <property type="project" value="TreeGrafter"/>
</dbReference>
<evidence type="ECO:0000256" key="9">
    <source>
        <dbReference type="ARBA" id="ARBA00023237"/>
    </source>
</evidence>
<keyword evidence="9 10" id="KW-0998">Cell outer membrane</keyword>
<evidence type="ECO:0000256" key="3">
    <source>
        <dbReference type="ARBA" id="ARBA00022452"/>
    </source>
</evidence>
<dbReference type="CDD" id="cd01347">
    <property type="entry name" value="ligand_gated_channel"/>
    <property type="match status" value="1"/>
</dbReference>
<dbReference type="InterPro" id="IPR039426">
    <property type="entry name" value="TonB-dep_rcpt-like"/>
</dbReference>
<comment type="caution">
    <text evidence="15">The sequence shown here is derived from an EMBL/GenBank/DDBJ whole genome shotgun (WGS) entry which is preliminary data.</text>
</comment>
<keyword evidence="2 10" id="KW-0813">Transport</keyword>
<feature type="domain" description="TonB-dependent receptor plug" evidence="14">
    <location>
        <begin position="51"/>
        <end position="156"/>
    </location>
</feature>
<dbReference type="GO" id="GO:0006811">
    <property type="term" value="P:monoatomic ion transport"/>
    <property type="evidence" value="ECO:0007669"/>
    <property type="project" value="UniProtKB-KW"/>
</dbReference>
<dbReference type="PANTHER" id="PTHR30069">
    <property type="entry name" value="TONB-DEPENDENT OUTER MEMBRANE RECEPTOR"/>
    <property type="match status" value="1"/>
</dbReference>
<evidence type="ECO:0000256" key="4">
    <source>
        <dbReference type="ARBA" id="ARBA00022692"/>
    </source>
</evidence>
<dbReference type="PROSITE" id="PS51257">
    <property type="entry name" value="PROKAR_LIPOPROTEIN"/>
    <property type="match status" value="1"/>
</dbReference>
<dbReference type="PROSITE" id="PS52016">
    <property type="entry name" value="TONB_DEPENDENT_REC_3"/>
    <property type="match status" value="1"/>
</dbReference>
<keyword evidence="8 10" id="KW-0472">Membrane</keyword>
<evidence type="ECO:0000256" key="5">
    <source>
        <dbReference type="ARBA" id="ARBA00022729"/>
    </source>
</evidence>
<evidence type="ECO:0000256" key="10">
    <source>
        <dbReference type="PROSITE-ProRule" id="PRU01360"/>
    </source>
</evidence>
<gene>
    <name evidence="15" type="ORF">MKI79_04320</name>
</gene>
<evidence type="ECO:0000256" key="7">
    <source>
        <dbReference type="ARBA" id="ARBA00023077"/>
    </source>
</evidence>
<dbReference type="AlphaFoldDB" id="A0A9X1X1D8"/>
<evidence type="ECO:0000256" key="11">
    <source>
        <dbReference type="RuleBase" id="RU003357"/>
    </source>
</evidence>
<feature type="domain" description="TonB-dependent receptor-like beta-barrel" evidence="13">
    <location>
        <begin position="232"/>
        <end position="587"/>
    </location>
</feature>
<keyword evidence="15" id="KW-0675">Receptor</keyword>
<evidence type="ECO:0000256" key="6">
    <source>
        <dbReference type="ARBA" id="ARBA00023065"/>
    </source>
</evidence>
<dbReference type="PANTHER" id="PTHR30069:SF53">
    <property type="entry name" value="COLICIN I RECEPTOR-RELATED"/>
    <property type="match status" value="1"/>
</dbReference>
<dbReference type="Proteomes" id="UP001139701">
    <property type="component" value="Unassembled WGS sequence"/>
</dbReference>
<dbReference type="InterPro" id="IPR036942">
    <property type="entry name" value="Beta-barrel_TonB_sf"/>
</dbReference>
<sequence>MFKNFPVAPLVGAIAIACASTTTLAEQSNSQDIVKLDPIVVTATRSAQSLNTVAARVHVIDENTLAQSPIASLPDLLQAEAAINMVQLGGYGQQASIFTRGAESDQTLVLRDGVRLNSTSAGIASLGFIDTTDIKQIEILKGPASVLYGTDAIGGVVQLVSKTPEKSGGFLTGEYGENNTYKAIIGADLAENGFYAQVRGQRLETDGTAVKEIDNAPTAAFDQRGFSAKFGVEREQYASSIDYSDNQGNSQYDSMGNMTAQDFDNEMINLKGRVNLGQVEVNARLSQFEDNIEQKDPNWAGSYDFVHSTSQEAELYGKWDFTTTQNLLIGATHRNSEADVISYGSPIDESVDTTGYYLQHQFSGQKLNTQVGVRVEDNEKYGEHTVAQGAIRYHFTPATSIYSNIGSAFRAPSINDLYAYGGNPELEPEESLSYEIGLDHKIAQSVQTGISLYRTEVDNLIDSVCIADCSGFGVYQNQNINQATMEGGEVYAKWQGKNLFANIAYHYVRTTDDNTGEDLSRRPRQSASLTAGWADEMYGISSTLTANDESDNSAFDAVRIPGRLRIDLHAYANVNDHLKLFTNVQNVGDSKYRTAYGSGSYYINGGRLASIGATLRY</sequence>
<dbReference type="GO" id="GO:0009279">
    <property type="term" value="C:cell outer membrane"/>
    <property type="evidence" value="ECO:0007669"/>
    <property type="project" value="UniProtKB-SubCell"/>
</dbReference>
<dbReference type="RefSeq" id="WP_241570836.1">
    <property type="nucleotide sequence ID" value="NZ_JAKUML010000005.1"/>
</dbReference>
<evidence type="ECO:0000259" key="13">
    <source>
        <dbReference type="Pfam" id="PF00593"/>
    </source>
</evidence>
<organism evidence="15 16">
    <name type="scientific">Acinetobacter sedimenti</name>
    <dbReference type="NCBI Taxonomy" id="2919922"/>
    <lineage>
        <taxon>Bacteria</taxon>
        <taxon>Pseudomonadati</taxon>
        <taxon>Pseudomonadota</taxon>
        <taxon>Gammaproteobacteria</taxon>
        <taxon>Moraxellales</taxon>
        <taxon>Moraxellaceae</taxon>
        <taxon>Acinetobacter</taxon>
    </lineage>
</organism>
<evidence type="ECO:0000256" key="2">
    <source>
        <dbReference type="ARBA" id="ARBA00022448"/>
    </source>
</evidence>
<evidence type="ECO:0000313" key="15">
    <source>
        <dbReference type="EMBL" id="MCJ8146141.1"/>
    </source>
</evidence>
<evidence type="ECO:0000256" key="8">
    <source>
        <dbReference type="ARBA" id="ARBA00023136"/>
    </source>
</evidence>
<dbReference type="Pfam" id="PF00593">
    <property type="entry name" value="TonB_dep_Rec_b-barrel"/>
    <property type="match status" value="1"/>
</dbReference>
<keyword evidence="16" id="KW-1185">Reference proteome</keyword>
<comment type="subcellular location">
    <subcellularLocation>
        <location evidence="1 10">Cell outer membrane</location>
        <topology evidence="1 10">Multi-pass membrane protein</topology>
    </subcellularLocation>
</comment>
<evidence type="ECO:0000256" key="1">
    <source>
        <dbReference type="ARBA" id="ARBA00004571"/>
    </source>
</evidence>
<keyword evidence="5 12" id="KW-0732">Signal</keyword>
<evidence type="ECO:0000256" key="12">
    <source>
        <dbReference type="SAM" id="SignalP"/>
    </source>
</evidence>
<evidence type="ECO:0000259" key="14">
    <source>
        <dbReference type="Pfam" id="PF07715"/>
    </source>
</evidence>
<dbReference type="InterPro" id="IPR012910">
    <property type="entry name" value="Plug_dom"/>
</dbReference>
<dbReference type="EMBL" id="JAKUML010000005">
    <property type="protein sequence ID" value="MCJ8146141.1"/>
    <property type="molecule type" value="Genomic_DNA"/>
</dbReference>
<dbReference type="Gene3D" id="2.170.130.10">
    <property type="entry name" value="TonB-dependent receptor, plug domain"/>
    <property type="match status" value="1"/>
</dbReference>
<dbReference type="Gene3D" id="2.40.170.20">
    <property type="entry name" value="TonB-dependent receptor, beta-barrel domain"/>
    <property type="match status" value="1"/>
</dbReference>
<keyword evidence="6" id="KW-0406">Ion transport</keyword>
<feature type="signal peptide" evidence="12">
    <location>
        <begin position="1"/>
        <end position="25"/>
    </location>
</feature>
<reference evidence="15" key="1">
    <citation type="submission" date="2022-02" db="EMBL/GenBank/DDBJ databases">
        <title>Acinetobacter A3.8 sp. nov., isolated from Sediment (Zhairuo Island).</title>
        <authorList>
            <person name="Zheng K."/>
        </authorList>
    </citation>
    <scope>NUCLEOTIDE SEQUENCE</scope>
    <source>
        <strain evidence="15">A3.8</strain>
    </source>
</reference>
<feature type="chain" id="PRO_5040759224" evidence="12">
    <location>
        <begin position="26"/>
        <end position="617"/>
    </location>
</feature>
<evidence type="ECO:0000313" key="16">
    <source>
        <dbReference type="Proteomes" id="UP001139701"/>
    </source>
</evidence>
<name>A0A9X1X1D8_9GAMM</name>
<proteinExistence type="inferred from homology"/>
<dbReference type="InterPro" id="IPR037066">
    <property type="entry name" value="Plug_dom_sf"/>
</dbReference>
<comment type="similarity">
    <text evidence="10 11">Belongs to the TonB-dependent receptor family.</text>
</comment>
<dbReference type="Pfam" id="PF07715">
    <property type="entry name" value="Plug"/>
    <property type="match status" value="1"/>
</dbReference>
<keyword evidence="7 11" id="KW-0798">TonB box</keyword>